<sequence>RLGVDHHRPKLLLVNARRRKRSISSITATSTSSAGQHSTPDQGRMQGGRGVMKCANYGDRIASDRYPPSRSP</sequence>
<feature type="compositionally biased region" description="Low complexity" evidence="1">
    <location>
        <begin position="23"/>
        <end position="34"/>
    </location>
</feature>
<name>A0A1I8FJH3_9PLAT</name>
<proteinExistence type="predicted"/>
<evidence type="ECO:0000313" key="3">
    <source>
        <dbReference type="WBParaSite" id="maker-unitig_3695-snap-gene-0.2-mRNA-1"/>
    </source>
</evidence>
<reference evidence="3" key="1">
    <citation type="submission" date="2016-11" db="UniProtKB">
        <authorList>
            <consortium name="WormBaseParasite"/>
        </authorList>
    </citation>
    <scope>IDENTIFICATION</scope>
</reference>
<dbReference type="AlphaFoldDB" id="A0A1I8FJH3"/>
<dbReference type="Proteomes" id="UP000095280">
    <property type="component" value="Unplaced"/>
</dbReference>
<organism evidence="2 3">
    <name type="scientific">Macrostomum lignano</name>
    <dbReference type="NCBI Taxonomy" id="282301"/>
    <lineage>
        <taxon>Eukaryota</taxon>
        <taxon>Metazoa</taxon>
        <taxon>Spiralia</taxon>
        <taxon>Lophotrochozoa</taxon>
        <taxon>Platyhelminthes</taxon>
        <taxon>Rhabditophora</taxon>
        <taxon>Macrostomorpha</taxon>
        <taxon>Macrostomida</taxon>
        <taxon>Macrostomidae</taxon>
        <taxon>Macrostomum</taxon>
    </lineage>
</organism>
<keyword evidence="2" id="KW-1185">Reference proteome</keyword>
<accession>A0A1I8FJH3</accession>
<evidence type="ECO:0000313" key="2">
    <source>
        <dbReference type="Proteomes" id="UP000095280"/>
    </source>
</evidence>
<protein>
    <submittedName>
        <fullName evidence="3">Uncharacterized protein</fullName>
    </submittedName>
</protein>
<dbReference type="WBParaSite" id="maker-unitig_3695-snap-gene-0.2-mRNA-1">
    <property type="protein sequence ID" value="maker-unitig_3695-snap-gene-0.2-mRNA-1"/>
    <property type="gene ID" value="maker-unitig_3695-snap-gene-0.2"/>
</dbReference>
<feature type="region of interest" description="Disordered" evidence="1">
    <location>
        <begin position="1"/>
        <end position="72"/>
    </location>
</feature>
<evidence type="ECO:0000256" key="1">
    <source>
        <dbReference type="SAM" id="MobiDB-lite"/>
    </source>
</evidence>